<accession>A0A2U3I8P3</accession>
<reference evidence="2" key="1">
    <citation type="submission" date="2018-01" db="EMBL/GenBank/DDBJ databases">
        <authorList>
            <person name="Peeters C."/>
        </authorList>
    </citation>
    <scope>NUCLEOTIDE SEQUENCE [LARGE SCALE GENOMIC DNA]</scope>
</reference>
<dbReference type="AlphaFoldDB" id="A0A2U3I8P3"/>
<name>A0A2U3I8P3_9BURK</name>
<sequence length="72" mass="8411">MNSRRFRNKTGFADSTDFVETHGDGMSYRVTRNGHRSEYLPDYEKRALEFVRDGHWIEIEDASSVASKEEPK</sequence>
<dbReference type="OrthoDB" id="9767022at2"/>
<evidence type="ECO:0000313" key="2">
    <source>
        <dbReference type="Proteomes" id="UP000238169"/>
    </source>
</evidence>
<evidence type="ECO:0000313" key="1">
    <source>
        <dbReference type="EMBL" id="SPB16487.1"/>
    </source>
</evidence>
<dbReference type="RefSeq" id="WP_106856071.1">
    <property type="nucleotide sequence ID" value="NZ_OGTP01000013.1"/>
</dbReference>
<organism evidence="1 2">
    <name type="scientific">Caballeronia novacaledonica</name>
    <dbReference type="NCBI Taxonomy" id="1544861"/>
    <lineage>
        <taxon>Bacteria</taxon>
        <taxon>Pseudomonadati</taxon>
        <taxon>Pseudomonadota</taxon>
        <taxon>Betaproteobacteria</taxon>
        <taxon>Burkholderiales</taxon>
        <taxon>Burkholderiaceae</taxon>
        <taxon>Caballeronia</taxon>
    </lineage>
</organism>
<dbReference type="EMBL" id="OGTP01000013">
    <property type="protein sequence ID" value="SPB16487.1"/>
    <property type="molecule type" value="Genomic_DNA"/>
</dbReference>
<protein>
    <submittedName>
        <fullName evidence="1">Uncharacterized protein</fullName>
    </submittedName>
</protein>
<gene>
    <name evidence="1" type="ORF">NOV72_03687</name>
</gene>
<dbReference type="Proteomes" id="UP000238169">
    <property type="component" value="Unassembled WGS sequence"/>
</dbReference>
<proteinExistence type="predicted"/>
<keyword evidence="2" id="KW-1185">Reference proteome</keyword>